<dbReference type="FunCoup" id="A0A1E7EQ24">
    <property type="interactions" value="43"/>
</dbReference>
<dbReference type="GO" id="GO:0005886">
    <property type="term" value="C:plasma membrane"/>
    <property type="evidence" value="ECO:0007669"/>
    <property type="project" value="TreeGrafter"/>
</dbReference>
<reference evidence="7 8" key="1">
    <citation type="submission" date="2016-09" db="EMBL/GenBank/DDBJ databases">
        <title>Extensive genetic diversity and differential bi-allelic expression allows diatom success in the polar Southern Ocean.</title>
        <authorList>
            <consortium name="DOE Joint Genome Institute"/>
            <person name="Mock T."/>
            <person name="Otillar R.P."/>
            <person name="Strauss J."/>
            <person name="Dupont C."/>
            <person name="Frickenhaus S."/>
            <person name="Maumus F."/>
            <person name="Mcmullan M."/>
            <person name="Sanges R."/>
            <person name="Schmutz J."/>
            <person name="Toseland A."/>
            <person name="Valas R."/>
            <person name="Veluchamy A."/>
            <person name="Ward B.J."/>
            <person name="Allen A."/>
            <person name="Barry K."/>
            <person name="Falciatore A."/>
            <person name="Ferrante M."/>
            <person name="Fortunato A.E."/>
            <person name="Gloeckner G."/>
            <person name="Gruber A."/>
            <person name="Hipkin R."/>
            <person name="Janech M."/>
            <person name="Kroth P."/>
            <person name="Leese F."/>
            <person name="Lindquist E."/>
            <person name="Lyon B.R."/>
            <person name="Martin J."/>
            <person name="Mayer C."/>
            <person name="Parker M."/>
            <person name="Quesneville H."/>
            <person name="Raymond J."/>
            <person name="Uhlig C."/>
            <person name="Valentin K.U."/>
            <person name="Worden A.Z."/>
            <person name="Armbrust E.V."/>
            <person name="Bowler C."/>
            <person name="Green B."/>
            <person name="Moulton V."/>
            <person name="Van Oosterhout C."/>
            <person name="Grigoriev I."/>
        </authorList>
    </citation>
    <scope>NUCLEOTIDE SEQUENCE [LARGE SCALE GENOMIC DNA]</scope>
    <source>
        <strain evidence="7 8">CCMP1102</strain>
    </source>
</reference>
<evidence type="ECO:0000256" key="4">
    <source>
        <dbReference type="ARBA" id="ARBA00022989"/>
    </source>
</evidence>
<evidence type="ECO:0000313" key="7">
    <source>
        <dbReference type="EMBL" id="OEU07964.1"/>
    </source>
</evidence>
<keyword evidence="3 6" id="KW-0812">Transmembrane</keyword>
<gene>
    <name evidence="7" type="primary">DMT1</name>
    <name evidence="7" type="ORF">FRACYDRAFT_197170</name>
</gene>
<dbReference type="Gene3D" id="1.20.1730.10">
    <property type="entry name" value="Sodium/glucose cotransporter"/>
    <property type="match status" value="1"/>
</dbReference>
<dbReference type="PRINTS" id="PR00447">
    <property type="entry name" value="NATRESASSCMP"/>
</dbReference>
<sequence length="414" mass="45455">MNKADIAIHLSHSMREWNANDDDNENSTDDILVAAEGVKSEKGTMDIEGYGKNPNKNAWMSSGSKWRDYLHFCGPGWLVAIAYLDPGNTQADIQAGAVGGYSQLWTFFWVTTLSIYVQVLCARLSMVGQTTLSESMRKIIKHRWLRYVAWAIAEFSVIITDIPEVIGMGIAFNVFFGWPYYVGCLISPVTTLLFLATQNSKGGMRWLEGVIVLLIGVMAVTIFIEWGLVDSDPAKAIEGLVYGFVEPEGRNLWLITGIIGAVVMPHNLYLHTASVLSRPVKRDNETIKKATFWVSVEPIVPIMFSFLINIGIVIVAAENVNGKCIPVGGESEEDCENNIGNTDFAKYLTVAGGPILWGIALLAAGQSSAITTTYSGQYIMDGFLEMRIPVWARAIGTRMIALLPCVLIAACVPR</sequence>
<organism evidence="7 8">
    <name type="scientific">Fragilariopsis cylindrus CCMP1102</name>
    <dbReference type="NCBI Taxonomy" id="635003"/>
    <lineage>
        <taxon>Eukaryota</taxon>
        <taxon>Sar</taxon>
        <taxon>Stramenopiles</taxon>
        <taxon>Ochrophyta</taxon>
        <taxon>Bacillariophyta</taxon>
        <taxon>Bacillariophyceae</taxon>
        <taxon>Bacillariophycidae</taxon>
        <taxon>Bacillariales</taxon>
        <taxon>Bacillariaceae</taxon>
        <taxon>Fragilariopsis</taxon>
    </lineage>
</organism>
<dbReference type="AlphaFoldDB" id="A0A1E7EQ24"/>
<feature type="transmembrane region" description="Helical" evidence="6">
    <location>
        <begin position="390"/>
        <end position="412"/>
    </location>
</feature>
<feature type="transmembrane region" description="Helical" evidence="6">
    <location>
        <begin position="147"/>
        <end position="172"/>
    </location>
</feature>
<dbReference type="InterPro" id="IPR038377">
    <property type="entry name" value="Na/Glc_symporter_sf"/>
</dbReference>
<dbReference type="OrthoDB" id="409173at2759"/>
<proteinExistence type="predicted"/>
<dbReference type="EMBL" id="KV784383">
    <property type="protein sequence ID" value="OEU07964.1"/>
    <property type="molecule type" value="Genomic_DNA"/>
</dbReference>
<feature type="transmembrane region" description="Helical" evidence="6">
    <location>
        <begin position="291"/>
        <end position="317"/>
    </location>
</feature>
<dbReference type="GO" id="GO:0034755">
    <property type="term" value="P:iron ion transmembrane transport"/>
    <property type="evidence" value="ECO:0007669"/>
    <property type="project" value="TreeGrafter"/>
</dbReference>
<dbReference type="KEGG" id="fcy:FRACYDRAFT_197170"/>
<dbReference type="GO" id="GO:0015086">
    <property type="term" value="F:cadmium ion transmembrane transporter activity"/>
    <property type="evidence" value="ECO:0007669"/>
    <property type="project" value="TreeGrafter"/>
</dbReference>
<comment type="subcellular location">
    <subcellularLocation>
        <location evidence="1">Membrane</location>
        <topology evidence="1">Multi-pass membrane protein</topology>
    </subcellularLocation>
</comment>
<protein>
    <submittedName>
        <fullName evidence="7">Divalent metal transporter 1</fullName>
    </submittedName>
</protein>
<feature type="transmembrane region" description="Helical" evidence="6">
    <location>
        <begin position="252"/>
        <end position="270"/>
    </location>
</feature>
<evidence type="ECO:0000256" key="1">
    <source>
        <dbReference type="ARBA" id="ARBA00004141"/>
    </source>
</evidence>
<evidence type="ECO:0000256" key="6">
    <source>
        <dbReference type="SAM" id="Phobius"/>
    </source>
</evidence>
<dbReference type="InterPro" id="IPR001046">
    <property type="entry name" value="NRAMP_fam"/>
</dbReference>
<accession>A0A1E7EQ24</accession>
<keyword evidence="8" id="KW-1185">Reference proteome</keyword>
<evidence type="ECO:0000256" key="5">
    <source>
        <dbReference type="ARBA" id="ARBA00023136"/>
    </source>
</evidence>
<keyword evidence="2" id="KW-0813">Transport</keyword>
<dbReference type="PANTHER" id="PTHR11706">
    <property type="entry name" value="SOLUTE CARRIER PROTEIN FAMILY 11 MEMBER"/>
    <property type="match status" value="1"/>
</dbReference>
<evidence type="ECO:0000256" key="2">
    <source>
        <dbReference type="ARBA" id="ARBA00022448"/>
    </source>
</evidence>
<dbReference type="NCBIfam" id="NF037982">
    <property type="entry name" value="Nramp_1"/>
    <property type="match status" value="1"/>
</dbReference>
<dbReference type="Pfam" id="PF01566">
    <property type="entry name" value="Nramp"/>
    <property type="match status" value="1"/>
</dbReference>
<dbReference type="PANTHER" id="PTHR11706:SF33">
    <property type="entry name" value="NATURAL RESISTANCE-ASSOCIATED MACROPHAGE PROTEIN 2"/>
    <property type="match status" value="1"/>
</dbReference>
<feature type="transmembrane region" description="Helical" evidence="6">
    <location>
        <begin position="178"/>
        <end position="197"/>
    </location>
</feature>
<dbReference type="GO" id="GO:0005384">
    <property type="term" value="F:manganese ion transmembrane transporter activity"/>
    <property type="evidence" value="ECO:0007669"/>
    <property type="project" value="TreeGrafter"/>
</dbReference>
<feature type="transmembrane region" description="Helical" evidence="6">
    <location>
        <begin position="104"/>
        <end position="126"/>
    </location>
</feature>
<feature type="transmembrane region" description="Helical" evidence="6">
    <location>
        <begin position="209"/>
        <end position="229"/>
    </location>
</feature>
<evidence type="ECO:0000256" key="3">
    <source>
        <dbReference type="ARBA" id="ARBA00022692"/>
    </source>
</evidence>
<keyword evidence="4 6" id="KW-1133">Transmembrane helix</keyword>
<evidence type="ECO:0000313" key="8">
    <source>
        <dbReference type="Proteomes" id="UP000095751"/>
    </source>
</evidence>
<name>A0A1E7EQ24_9STRA</name>
<dbReference type="InParanoid" id="A0A1E7EQ24"/>
<keyword evidence="5 6" id="KW-0472">Membrane</keyword>
<dbReference type="Proteomes" id="UP000095751">
    <property type="component" value="Unassembled WGS sequence"/>
</dbReference>